<dbReference type="Gene3D" id="3.40.50.150">
    <property type="entry name" value="Vaccinia Virus protein VP39"/>
    <property type="match status" value="1"/>
</dbReference>
<sequence>MPTPSQPEFWNKRYLSDDTPWDLGAIPTDLRAFLKKKGKGAKVLIPGCGTGYEIKAFAEAGYEVTAIDFAPFAVERARRLVGPALADRVILGDFFQHDLPGDSFDVIYERSFVCSLPPDRRPAYRDRMAQLLKYRGLLIGYYYYNKPSLLEGPPYGFAWGTADELFSRYFLLVKDEPVNDSLPLFAGRERWQHRRRTSFQD</sequence>
<evidence type="ECO:0000256" key="2">
    <source>
        <dbReference type="ARBA" id="ARBA00022679"/>
    </source>
</evidence>
<dbReference type="AlphaFoldDB" id="A0A1D8AUW0"/>
<evidence type="ECO:0000313" key="5">
    <source>
        <dbReference type="Proteomes" id="UP000095228"/>
    </source>
</evidence>
<proteinExistence type="predicted"/>
<dbReference type="RefSeq" id="WP_069961908.1">
    <property type="nucleotide sequence ID" value="NZ_CP016094.1"/>
</dbReference>
<dbReference type="EMBL" id="CP016094">
    <property type="protein sequence ID" value="AOS44680.1"/>
    <property type="molecule type" value="Genomic_DNA"/>
</dbReference>
<dbReference type="Proteomes" id="UP000095228">
    <property type="component" value="Chromosome"/>
</dbReference>
<dbReference type="PANTHER" id="PTHR10259">
    <property type="entry name" value="THIOPURINE S-METHYLTRANSFERASE"/>
    <property type="match status" value="1"/>
</dbReference>
<evidence type="ECO:0000313" key="4">
    <source>
        <dbReference type="EMBL" id="AOS44680.1"/>
    </source>
</evidence>
<dbReference type="OrthoDB" id="189743at2"/>
<accession>A0A1D8AUW0</accession>
<dbReference type="CDD" id="cd02440">
    <property type="entry name" value="AdoMet_MTases"/>
    <property type="match status" value="1"/>
</dbReference>
<organism evidence="4 5">
    <name type="scientific">Lacunisphaera limnophila</name>
    <dbReference type="NCBI Taxonomy" id="1838286"/>
    <lineage>
        <taxon>Bacteria</taxon>
        <taxon>Pseudomonadati</taxon>
        <taxon>Verrucomicrobiota</taxon>
        <taxon>Opitutia</taxon>
        <taxon>Opitutales</taxon>
        <taxon>Opitutaceae</taxon>
        <taxon>Lacunisphaera</taxon>
    </lineage>
</organism>
<keyword evidence="1 4" id="KW-0489">Methyltransferase</keyword>
<name>A0A1D8AUW0_9BACT</name>
<dbReference type="PROSITE" id="PS51585">
    <property type="entry name" value="SAM_MT_TPMT"/>
    <property type="match status" value="1"/>
</dbReference>
<evidence type="ECO:0000256" key="3">
    <source>
        <dbReference type="ARBA" id="ARBA00022691"/>
    </source>
</evidence>
<dbReference type="Pfam" id="PF05724">
    <property type="entry name" value="TPMT"/>
    <property type="match status" value="1"/>
</dbReference>
<dbReference type="InterPro" id="IPR008854">
    <property type="entry name" value="TPMT"/>
</dbReference>
<dbReference type="EC" id="2.1.1.67" evidence="4"/>
<keyword evidence="5" id="KW-1185">Reference proteome</keyword>
<evidence type="ECO:0000256" key="1">
    <source>
        <dbReference type="ARBA" id="ARBA00022603"/>
    </source>
</evidence>
<dbReference type="SUPFAM" id="SSF53335">
    <property type="entry name" value="S-adenosyl-L-methionine-dependent methyltransferases"/>
    <property type="match status" value="1"/>
</dbReference>
<dbReference type="GO" id="GO:0008119">
    <property type="term" value="F:thiopurine S-methyltransferase activity"/>
    <property type="evidence" value="ECO:0007669"/>
    <property type="project" value="UniProtKB-EC"/>
</dbReference>
<keyword evidence="3" id="KW-0949">S-adenosyl-L-methionine</keyword>
<protein>
    <submittedName>
        <fullName evidence="4">Thiopurine S-methyltransferase</fullName>
        <ecNumber evidence="4">2.1.1.67</ecNumber>
    </submittedName>
</protein>
<reference evidence="4 5" key="1">
    <citation type="submission" date="2016-06" db="EMBL/GenBank/DDBJ databases">
        <title>Three novel species with peptidoglycan cell walls form the new genus Lacunisphaera gen. nov. in the family Opitutaceae of the verrucomicrobial subdivision 4.</title>
        <authorList>
            <person name="Rast P."/>
            <person name="Gloeckner I."/>
            <person name="Jogler M."/>
            <person name="Boedeker C."/>
            <person name="Jeske O."/>
            <person name="Wiegand S."/>
            <person name="Reinhardt R."/>
            <person name="Schumann P."/>
            <person name="Rohde M."/>
            <person name="Spring S."/>
            <person name="Gloeckner F.O."/>
            <person name="Jogler C."/>
        </authorList>
    </citation>
    <scope>NUCLEOTIDE SEQUENCE [LARGE SCALE GENOMIC DNA]</scope>
    <source>
        <strain evidence="4 5">IG16b</strain>
    </source>
</reference>
<dbReference type="KEGG" id="obg:Verru16b_01747"/>
<dbReference type="GO" id="GO:0032259">
    <property type="term" value="P:methylation"/>
    <property type="evidence" value="ECO:0007669"/>
    <property type="project" value="UniProtKB-KW"/>
</dbReference>
<gene>
    <name evidence="4" type="primary">tpm</name>
    <name evidence="4" type="ORF">Verru16b_01747</name>
</gene>
<dbReference type="InterPro" id="IPR029063">
    <property type="entry name" value="SAM-dependent_MTases_sf"/>
</dbReference>
<keyword evidence="2 4" id="KW-0808">Transferase</keyword>
<dbReference type="PANTHER" id="PTHR10259:SF11">
    <property type="entry name" value="THIOPURINE S-METHYLTRANSFERASE"/>
    <property type="match status" value="1"/>
</dbReference>